<dbReference type="PROSITE" id="PS50983">
    <property type="entry name" value="FE_B12_PBP"/>
    <property type="match status" value="1"/>
</dbReference>
<dbReference type="AlphaFoldDB" id="A0A073INV1"/>
<proteinExistence type="predicted"/>
<evidence type="ECO:0000259" key="1">
    <source>
        <dbReference type="PROSITE" id="PS50983"/>
    </source>
</evidence>
<accession>A0A073INV1</accession>
<dbReference type="Proteomes" id="UP000027665">
    <property type="component" value="Unassembled WGS sequence"/>
</dbReference>
<dbReference type="RefSeq" id="WP_051682899.1">
    <property type="nucleotide sequence ID" value="NZ_JMKI01000054.1"/>
</dbReference>
<dbReference type="InterPro" id="IPR002491">
    <property type="entry name" value="ABC_transptr_periplasmic_BD"/>
</dbReference>
<reference evidence="2 3" key="1">
    <citation type="submission" date="2014-04" db="EMBL/GenBank/DDBJ databases">
        <title>Draft Genome Sequence of Synergistes jonesii.</title>
        <authorList>
            <person name="Coil D.A."/>
            <person name="Eisen J.A."/>
            <person name="Holland-Moritz H.E."/>
        </authorList>
    </citation>
    <scope>NUCLEOTIDE SEQUENCE [LARGE SCALE GENOMIC DNA]</scope>
    <source>
        <strain evidence="2 3">78-1</strain>
    </source>
</reference>
<dbReference type="PANTHER" id="PTHR30535:SF34">
    <property type="entry name" value="MOLYBDATE-BINDING PROTEIN MOLA"/>
    <property type="match status" value="1"/>
</dbReference>
<dbReference type="OrthoDB" id="9816357at2"/>
<gene>
    <name evidence="2" type="ORF">EH55_11505</name>
</gene>
<feature type="domain" description="Fe/B12 periplasmic-binding" evidence="1">
    <location>
        <begin position="26"/>
        <end position="283"/>
    </location>
</feature>
<organism evidence="2 3">
    <name type="scientific">Synergistes jonesii</name>
    <dbReference type="NCBI Taxonomy" id="2754"/>
    <lineage>
        <taxon>Bacteria</taxon>
        <taxon>Thermotogati</taxon>
        <taxon>Synergistota</taxon>
        <taxon>Synergistia</taxon>
        <taxon>Synergistales</taxon>
        <taxon>Synergistaceae</taxon>
        <taxon>Synergistes</taxon>
    </lineage>
</organism>
<protein>
    <recommendedName>
        <fullName evidence="1">Fe/B12 periplasmic-binding domain-containing protein</fullName>
    </recommendedName>
</protein>
<dbReference type="PANTHER" id="PTHR30535">
    <property type="entry name" value="VITAMIN B12-BINDING PROTEIN"/>
    <property type="match status" value="1"/>
</dbReference>
<name>A0A073INV1_9BACT</name>
<dbReference type="GeneID" id="90984604"/>
<dbReference type="STRING" id="2754.EH55_11505"/>
<dbReference type="GO" id="GO:0071281">
    <property type="term" value="P:cellular response to iron ion"/>
    <property type="evidence" value="ECO:0007669"/>
    <property type="project" value="TreeGrafter"/>
</dbReference>
<dbReference type="Pfam" id="PF01497">
    <property type="entry name" value="Peripla_BP_2"/>
    <property type="match status" value="1"/>
</dbReference>
<dbReference type="InterPro" id="IPR050902">
    <property type="entry name" value="ABC_Transporter_SBP"/>
</dbReference>
<dbReference type="Gene3D" id="3.40.50.1980">
    <property type="entry name" value="Nitrogenase molybdenum iron protein domain"/>
    <property type="match status" value="2"/>
</dbReference>
<evidence type="ECO:0000313" key="3">
    <source>
        <dbReference type="Proteomes" id="UP000027665"/>
    </source>
</evidence>
<keyword evidence="3" id="KW-1185">Reference proteome</keyword>
<sequence>MAPRIILYILIMFMLSPFRADAEARRIVSLYPGHTDNIVALGEEKRLVAISKNDDGETLPQLKRFSARSSAEEILALKPDLVLTRGLAERQNPQLRSVLERAGVRVVSIEPPQWDDFASYLRELAELIGCDPEAAEAKLKKIRKSIAAEASKRSKGKKPAVFVEATAKELHTCSPGSWAAKLIELAGGRNAAADAKPIRSGSAIAPYGLERILKAAAAREIDVYIVQRGAMNAADMDALAARPWYTALKDIKTAVVPENELSRPSLLGLEAGGRRLIKIFYGE</sequence>
<evidence type="ECO:0000313" key="2">
    <source>
        <dbReference type="EMBL" id="KEJ91171.1"/>
    </source>
</evidence>
<dbReference type="SUPFAM" id="SSF53807">
    <property type="entry name" value="Helical backbone' metal receptor"/>
    <property type="match status" value="1"/>
</dbReference>
<dbReference type="EMBL" id="JMKI01000054">
    <property type="protein sequence ID" value="KEJ91171.1"/>
    <property type="molecule type" value="Genomic_DNA"/>
</dbReference>
<comment type="caution">
    <text evidence="2">The sequence shown here is derived from an EMBL/GenBank/DDBJ whole genome shotgun (WGS) entry which is preliminary data.</text>
</comment>
<dbReference type="eggNOG" id="COG0614">
    <property type="taxonomic scope" value="Bacteria"/>
</dbReference>